<dbReference type="InterPro" id="IPR003617">
    <property type="entry name" value="TFIIS/CRSP70_N_sub"/>
</dbReference>
<dbReference type="PANTHER" id="PTHR15141">
    <property type="entry name" value="TRANSCRIPTION ELONGATION FACTOR B POLYPEPTIDE 3"/>
    <property type="match status" value="1"/>
</dbReference>
<dbReference type="Gene3D" id="6.10.250.3180">
    <property type="match status" value="1"/>
</dbReference>
<dbReference type="Gene3D" id="1.20.930.10">
    <property type="entry name" value="Conserved domain common to transcription factors TFIIS, elongin A, CRSP70"/>
    <property type="match status" value="1"/>
</dbReference>
<keyword evidence="2 3" id="KW-0539">Nucleus</keyword>
<feature type="compositionally biased region" description="Basic and acidic residues" evidence="4">
    <location>
        <begin position="186"/>
        <end position="195"/>
    </location>
</feature>
<feature type="domain" description="TFIIS N-terminal" evidence="5">
    <location>
        <begin position="10"/>
        <end position="85"/>
    </location>
</feature>
<comment type="subcellular location">
    <subcellularLocation>
        <location evidence="1 3">Nucleus</location>
    </subcellularLocation>
</comment>
<dbReference type="CDD" id="cd00183">
    <property type="entry name" value="TFIIS_I"/>
    <property type="match status" value="1"/>
</dbReference>
<sequence>MGGSSEQVISAVDHYRRKMERHAHESRTLLHALSKLDRLEGISIAVLHSTGIGKAVNSLKKHEDEDVAGKARAIVAKWKEIVANEEEEQEQIKEEEEQQQQELQEQQSPPPEPEVHAQPSETEAEPQEASPPPPLAASPPRVATPNRSSESEPGKKRSKSDREASSETSGTPTKPKKSAKSKHRDRRDSAESSSHRKDKKSSHASSSASNPKKDKERSTRDRDHHRQHKSDKKSGSKSESSSSRHRSHDSKSKSSSRSLQLDSDGFAAALDVPTVSNGSTSAAGPVVSGLKRRERDESPRTASPSPAPPPIRSQSSAGPPPVPAQAASLPVPTNLNPNYKPLPRQDNSYVNGITRKIAHQTEDEALSTLIALRKSKSSRTMVYSGAKRTGFMGEVPSLLQICIRVLQEHVDDIEECGGLGYDILEPVLERATPPTLMHIEERNPNLMEDTGPLWERFCKKHFAKDKREEFESWREMFERCTQERETKLNMLKLKVKDSYKREESSHKRAKLAYVGTVAKPPRGVMRAQAKHGTGLPVGFKMGAGNVPVRSSVAPVPVGSAPKPKPKVAPMMAKTLRMARGLKTGYRK</sequence>
<dbReference type="PROSITE" id="PS51319">
    <property type="entry name" value="TFIIS_N"/>
    <property type="match status" value="1"/>
</dbReference>
<evidence type="ECO:0000256" key="2">
    <source>
        <dbReference type="ARBA" id="ARBA00023242"/>
    </source>
</evidence>
<evidence type="ECO:0000259" key="5">
    <source>
        <dbReference type="PROSITE" id="PS51319"/>
    </source>
</evidence>
<evidence type="ECO:0000313" key="7">
    <source>
        <dbReference type="Proteomes" id="UP000318571"/>
    </source>
</evidence>
<dbReference type="Pfam" id="PF08711">
    <property type="entry name" value="Med26"/>
    <property type="match status" value="1"/>
</dbReference>
<feature type="region of interest" description="Disordered" evidence="4">
    <location>
        <begin position="84"/>
        <end position="347"/>
    </location>
</feature>
<dbReference type="InterPro" id="IPR035441">
    <property type="entry name" value="TFIIS/LEDGF_dom_sf"/>
</dbReference>
<comment type="caution">
    <text evidence="6">The sequence shown here is derived from an EMBL/GenBank/DDBJ whole genome shotgun (WGS) entry which is preliminary data.</text>
</comment>
<dbReference type="GO" id="GO:0006368">
    <property type="term" value="P:transcription elongation by RNA polymerase II"/>
    <property type="evidence" value="ECO:0007669"/>
    <property type="project" value="InterPro"/>
</dbReference>
<evidence type="ECO:0000256" key="4">
    <source>
        <dbReference type="SAM" id="MobiDB-lite"/>
    </source>
</evidence>
<dbReference type="AlphaFoldDB" id="A0A553N8C1"/>
<feature type="compositionally biased region" description="Basic residues" evidence="4">
    <location>
        <begin position="174"/>
        <end position="185"/>
    </location>
</feature>
<dbReference type="InterPro" id="IPR051870">
    <property type="entry name" value="Elongin-A_domain"/>
</dbReference>
<evidence type="ECO:0000256" key="1">
    <source>
        <dbReference type="ARBA" id="ARBA00004123"/>
    </source>
</evidence>
<dbReference type="STRING" id="6832.A0A553N8C1"/>
<accession>A0A553N8C1</accession>
<dbReference type="OMA" id="MFLRCEE"/>
<feature type="compositionally biased region" description="Basic and acidic residues" evidence="4">
    <location>
        <begin position="211"/>
        <end position="224"/>
    </location>
</feature>
<feature type="compositionally biased region" description="Acidic residues" evidence="4">
    <location>
        <begin position="84"/>
        <end position="99"/>
    </location>
</feature>
<name>A0A553N8C1_TIGCA</name>
<proteinExistence type="predicted"/>
<keyword evidence="7" id="KW-1185">Reference proteome</keyword>
<dbReference type="Proteomes" id="UP000318571">
    <property type="component" value="Chromosome 8"/>
</dbReference>
<dbReference type="OrthoDB" id="21513at2759"/>
<dbReference type="PANTHER" id="PTHR15141:SF76">
    <property type="entry name" value="TRANSCRIPTION ELONGATION FACTOR B POLYPEPTIDE 3"/>
    <property type="match status" value="1"/>
</dbReference>
<reference evidence="6 7" key="1">
    <citation type="journal article" date="2018" name="Nat. Ecol. Evol.">
        <title>Genomic signatures of mitonuclear coevolution across populations of Tigriopus californicus.</title>
        <authorList>
            <person name="Barreto F.S."/>
            <person name="Watson E.T."/>
            <person name="Lima T.G."/>
            <person name="Willett C.S."/>
            <person name="Edmands S."/>
            <person name="Li W."/>
            <person name="Burton R.S."/>
        </authorList>
    </citation>
    <scope>NUCLEOTIDE SEQUENCE [LARGE SCALE GENOMIC DNA]</scope>
    <source>
        <strain evidence="6 7">San Diego</strain>
    </source>
</reference>
<dbReference type="SMART" id="SM00509">
    <property type="entry name" value="TFS2N"/>
    <property type="match status" value="1"/>
</dbReference>
<evidence type="ECO:0000313" key="6">
    <source>
        <dbReference type="EMBL" id="TRY61660.1"/>
    </source>
</evidence>
<dbReference type="InterPro" id="IPR010684">
    <property type="entry name" value="RNA_pol_II_trans_fac_SIII_A"/>
</dbReference>
<protein>
    <recommendedName>
        <fullName evidence="5">TFIIS N-terminal domain-containing protein</fullName>
    </recommendedName>
</protein>
<dbReference type="SUPFAM" id="SSF47676">
    <property type="entry name" value="Conserved domain common to transcription factors TFIIS, elongin A, CRSP70"/>
    <property type="match status" value="1"/>
</dbReference>
<dbReference type="GO" id="GO:0070449">
    <property type="term" value="C:elongin complex"/>
    <property type="evidence" value="ECO:0007669"/>
    <property type="project" value="InterPro"/>
</dbReference>
<feature type="compositionally biased region" description="Basic and acidic residues" evidence="4">
    <location>
        <begin position="149"/>
        <end position="165"/>
    </location>
</feature>
<evidence type="ECO:0000256" key="3">
    <source>
        <dbReference type="PROSITE-ProRule" id="PRU00649"/>
    </source>
</evidence>
<gene>
    <name evidence="6" type="ORF">TCAL_05742</name>
</gene>
<dbReference type="InterPro" id="IPR017923">
    <property type="entry name" value="TFIIS_N"/>
</dbReference>
<organism evidence="6 7">
    <name type="scientific">Tigriopus californicus</name>
    <name type="common">Marine copepod</name>
    <dbReference type="NCBI Taxonomy" id="6832"/>
    <lineage>
        <taxon>Eukaryota</taxon>
        <taxon>Metazoa</taxon>
        <taxon>Ecdysozoa</taxon>
        <taxon>Arthropoda</taxon>
        <taxon>Crustacea</taxon>
        <taxon>Multicrustacea</taxon>
        <taxon>Hexanauplia</taxon>
        <taxon>Copepoda</taxon>
        <taxon>Harpacticoida</taxon>
        <taxon>Harpacticidae</taxon>
        <taxon>Tigriopus</taxon>
    </lineage>
</organism>
<dbReference type="Pfam" id="PF06881">
    <property type="entry name" value="Elongin_A"/>
    <property type="match status" value="1"/>
</dbReference>
<dbReference type="EMBL" id="VCGU01000459">
    <property type="protein sequence ID" value="TRY61660.1"/>
    <property type="molecule type" value="Genomic_DNA"/>
</dbReference>